<comment type="caution">
    <text evidence="1">The sequence shown here is derived from an EMBL/GenBank/DDBJ whole genome shotgun (WGS) entry which is preliminary data.</text>
</comment>
<proteinExistence type="predicted"/>
<sequence length="84" mass="9582">MLKGVWLPLHISQLTETLLTDGTSVHEREWTASERAMRALAMKPANAHRDDCIRQWTPQENETLVAYMGGGLDLPYPPNFIKDF</sequence>
<evidence type="ECO:0000313" key="3">
    <source>
        <dbReference type="Proteomes" id="UP000602510"/>
    </source>
</evidence>
<dbReference type="AlphaFoldDB" id="A0A833TIW4"/>
<dbReference type="Proteomes" id="UP000602510">
    <property type="component" value="Unassembled WGS sequence"/>
</dbReference>
<dbReference type="Proteomes" id="UP000704712">
    <property type="component" value="Unassembled WGS sequence"/>
</dbReference>
<dbReference type="EMBL" id="JAACNO010001560">
    <property type="protein sequence ID" value="KAF4139230.1"/>
    <property type="molecule type" value="Genomic_DNA"/>
</dbReference>
<accession>A0A833TIW4</accession>
<reference evidence="1" key="1">
    <citation type="submission" date="2020-04" db="EMBL/GenBank/DDBJ databases">
        <title>Hybrid Assembly of Korean Phytophthora infestans isolates.</title>
        <authorList>
            <person name="Prokchorchik M."/>
            <person name="Lee Y."/>
            <person name="Seo J."/>
            <person name="Cho J.-H."/>
            <person name="Park Y.-E."/>
            <person name="Jang D.-C."/>
            <person name="Im J.-S."/>
            <person name="Choi J.-G."/>
            <person name="Park H.-J."/>
            <person name="Lee G.-B."/>
            <person name="Lee Y.-G."/>
            <person name="Hong S.-Y."/>
            <person name="Cho K."/>
            <person name="Sohn K.H."/>
        </authorList>
    </citation>
    <scope>NUCLEOTIDE SEQUENCE</scope>
    <source>
        <strain evidence="1">KR_1_A1</strain>
        <strain evidence="2">KR_2_A2</strain>
    </source>
</reference>
<dbReference type="EMBL" id="WSZM01000077">
    <property type="protein sequence ID" value="KAF4044125.1"/>
    <property type="molecule type" value="Genomic_DNA"/>
</dbReference>
<gene>
    <name evidence="1" type="ORF">GN244_ATG03581</name>
    <name evidence="2" type="ORF">GN958_ATG11590</name>
</gene>
<evidence type="ECO:0000313" key="2">
    <source>
        <dbReference type="EMBL" id="KAF4139230.1"/>
    </source>
</evidence>
<protein>
    <submittedName>
        <fullName evidence="1">Uncharacterized protein</fullName>
    </submittedName>
</protein>
<keyword evidence="3" id="KW-1185">Reference proteome</keyword>
<organism evidence="1 3">
    <name type="scientific">Phytophthora infestans</name>
    <name type="common">Potato late blight agent</name>
    <name type="synonym">Botrytis infestans</name>
    <dbReference type="NCBI Taxonomy" id="4787"/>
    <lineage>
        <taxon>Eukaryota</taxon>
        <taxon>Sar</taxon>
        <taxon>Stramenopiles</taxon>
        <taxon>Oomycota</taxon>
        <taxon>Peronosporomycetes</taxon>
        <taxon>Peronosporales</taxon>
        <taxon>Peronosporaceae</taxon>
        <taxon>Phytophthora</taxon>
    </lineage>
</organism>
<evidence type="ECO:0000313" key="1">
    <source>
        <dbReference type="EMBL" id="KAF4044125.1"/>
    </source>
</evidence>
<name>A0A833TIW4_PHYIN</name>